<protein>
    <submittedName>
        <fullName evidence="5">Oxidoreductase</fullName>
    </submittedName>
</protein>
<keyword evidence="6" id="KW-1185">Reference proteome</keyword>
<dbReference type="Gene3D" id="3.30.360.10">
    <property type="entry name" value="Dihydrodipicolinate Reductase, domain 2"/>
    <property type="match status" value="1"/>
</dbReference>
<dbReference type="EMBL" id="CP028918">
    <property type="protein sequence ID" value="AWB49219.1"/>
    <property type="molecule type" value="Genomic_DNA"/>
</dbReference>
<dbReference type="Pfam" id="PF22725">
    <property type="entry name" value="GFO_IDH_MocA_C3"/>
    <property type="match status" value="1"/>
</dbReference>
<feature type="domain" description="Gfo/Idh/MocA-like oxidoreductase N-terminal" evidence="3">
    <location>
        <begin position="4"/>
        <end position="119"/>
    </location>
</feature>
<feature type="domain" description="GFO/IDH/MocA-like oxidoreductase" evidence="4">
    <location>
        <begin position="131"/>
        <end position="248"/>
    </location>
</feature>
<evidence type="ECO:0000313" key="5">
    <source>
        <dbReference type="EMBL" id="AWB49219.1"/>
    </source>
</evidence>
<dbReference type="AlphaFoldDB" id="A0A2S0UN27"/>
<dbReference type="RefSeq" id="WP_108436036.1">
    <property type="nucleotide sequence ID" value="NZ_CP028918.1"/>
</dbReference>
<proteinExistence type="inferred from homology"/>
<gene>
    <name evidence="5" type="ORF">HYN69_12525</name>
</gene>
<evidence type="ECO:0000259" key="4">
    <source>
        <dbReference type="Pfam" id="PF22725"/>
    </source>
</evidence>
<accession>A0A2S0UN27</accession>
<sequence length="327" mass="35722">MKTVRWGVLGNAKFARDHMAPAIHMAENAELVALGTSKPGSVAGWDFCPSLQQVSYADLLADPTIDAVYIPLPNHLHVEWTLKAVAAGKHVLTEKPISMTAPEIDQLIAARDASGLLVAEAYMIVHHPQWIRARELVQGGAIGKLKHVDAFFSYNNEDEPGNIRNRPETGGGGIRDIGVYTYGSARFVTGAEATDLSCRMIRENGVDVWAEVDAILEGPLGRATYTAMTSMRLQNRQEVTFHGDKGLLKVANGPFNANLFAEARIELHNGQTVTSERWPSANHYKLQVENFGRTVRTGAAYPCPLEFTVGTQKMIDAAFAVAREISL</sequence>
<dbReference type="Pfam" id="PF01408">
    <property type="entry name" value="GFO_IDH_MocA"/>
    <property type="match status" value="1"/>
</dbReference>
<dbReference type="GO" id="GO:0016491">
    <property type="term" value="F:oxidoreductase activity"/>
    <property type="evidence" value="ECO:0007669"/>
    <property type="project" value="UniProtKB-KW"/>
</dbReference>
<dbReference type="KEGG" id="geh:HYN69_12525"/>
<dbReference type="InterPro" id="IPR050984">
    <property type="entry name" value="Gfo/Idh/MocA_domain"/>
</dbReference>
<evidence type="ECO:0000313" key="6">
    <source>
        <dbReference type="Proteomes" id="UP000244496"/>
    </source>
</evidence>
<dbReference type="InterPro" id="IPR055170">
    <property type="entry name" value="GFO_IDH_MocA-like_dom"/>
</dbReference>
<dbReference type="SUPFAM" id="SSF51735">
    <property type="entry name" value="NAD(P)-binding Rossmann-fold domains"/>
    <property type="match status" value="1"/>
</dbReference>
<dbReference type="InterPro" id="IPR000683">
    <property type="entry name" value="Gfo/Idh/MocA-like_OxRdtase_N"/>
</dbReference>
<reference evidence="5 6" key="1">
    <citation type="submission" date="2018-04" db="EMBL/GenBank/DDBJ databases">
        <title>Genome sequencing of Gemmobacter.</title>
        <authorList>
            <person name="Yi H."/>
            <person name="Baek M.-G."/>
        </authorList>
    </citation>
    <scope>NUCLEOTIDE SEQUENCE [LARGE SCALE GENOMIC DNA]</scope>
    <source>
        <strain evidence="5 6">HYN0069</strain>
    </source>
</reference>
<dbReference type="PANTHER" id="PTHR22604:SF105">
    <property type="entry name" value="TRANS-1,2-DIHYDROBENZENE-1,2-DIOL DEHYDROGENASE"/>
    <property type="match status" value="1"/>
</dbReference>
<dbReference type="OrthoDB" id="9792935at2"/>
<organism evidence="5 6">
    <name type="scientific">Paragemmobacter aquarius</name>
    <dbReference type="NCBI Taxonomy" id="2169400"/>
    <lineage>
        <taxon>Bacteria</taxon>
        <taxon>Pseudomonadati</taxon>
        <taxon>Pseudomonadota</taxon>
        <taxon>Alphaproteobacteria</taxon>
        <taxon>Rhodobacterales</taxon>
        <taxon>Paracoccaceae</taxon>
        <taxon>Paragemmobacter</taxon>
    </lineage>
</organism>
<dbReference type="GO" id="GO:0000166">
    <property type="term" value="F:nucleotide binding"/>
    <property type="evidence" value="ECO:0007669"/>
    <property type="project" value="InterPro"/>
</dbReference>
<evidence type="ECO:0000259" key="3">
    <source>
        <dbReference type="Pfam" id="PF01408"/>
    </source>
</evidence>
<comment type="similarity">
    <text evidence="1">Belongs to the Gfo/Idh/MocA family.</text>
</comment>
<keyword evidence="2" id="KW-0560">Oxidoreductase</keyword>
<evidence type="ECO:0000256" key="1">
    <source>
        <dbReference type="ARBA" id="ARBA00010928"/>
    </source>
</evidence>
<dbReference type="Gene3D" id="3.40.50.720">
    <property type="entry name" value="NAD(P)-binding Rossmann-like Domain"/>
    <property type="match status" value="1"/>
</dbReference>
<evidence type="ECO:0000256" key="2">
    <source>
        <dbReference type="ARBA" id="ARBA00023002"/>
    </source>
</evidence>
<dbReference type="SUPFAM" id="SSF55347">
    <property type="entry name" value="Glyceraldehyde-3-phosphate dehydrogenase-like, C-terminal domain"/>
    <property type="match status" value="1"/>
</dbReference>
<dbReference type="PANTHER" id="PTHR22604">
    <property type="entry name" value="OXIDOREDUCTASES"/>
    <property type="match status" value="1"/>
</dbReference>
<name>A0A2S0UN27_9RHOB</name>
<dbReference type="InterPro" id="IPR036291">
    <property type="entry name" value="NAD(P)-bd_dom_sf"/>
</dbReference>
<dbReference type="Proteomes" id="UP000244496">
    <property type="component" value="Chromosome"/>
</dbReference>